<gene>
    <name evidence="2" type="ORF">C1H66_01810</name>
</gene>
<accession>A0A2N7TTW9</accession>
<organism evidence="2 3">
    <name type="scientific">Halomonas heilongjiangensis</name>
    <dbReference type="NCBI Taxonomy" id="1387883"/>
    <lineage>
        <taxon>Bacteria</taxon>
        <taxon>Pseudomonadati</taxon>
        <taxon>Pseudomonadota</taxon>
        <taxon>Gammaproteobacteria</taxon>
        <taxon>Oceanospirillales</taxon>
        <taxon>Halomonadaceae</taxon>
        <taxon>Halomonas</taxon>
    </lineage>
</organism>
<dbReference type="AlphaFoldDB" id="A0A2N7TTW9"/>
<reference evidence="2 3" key="1">
    <citation type="submission" date="2018-01" db="EMBL/GenBank/DDBJ databases">
        <title>Halomonas endophytica sp. nov., isolated from storage liquid in the stems of Populus euphratica.</title>
        <authorList>
            <person name="Chen C."/>
        </authorList>
    </citation>
    <scope>NUCLEOTIDE SEQUENCE [LARGE SCALE GENOMIC DNA]</scope>
    <source>
        <strain evidence="2 3">DSM 26881</strain>
    </source>
</reference>
<feature type="compositionally biased region" description="Basic and acidic residues" evidence="1">
    <location>
        <begin position="9"/>
        <end position="19"/>
    </location>
</feature>
<protein>
    <submittedName>
        <fullName evidence="2">Uncharacterized protein</fullName>
    </submittedName>
</protein>
<comment type="caution">
    <text evidence="2">The sequence shown here is derived from an EMBL/GenBank/DDBJ whole genome shotgun (WGS) entry which is preliminary data.</text>
</comment>
<feature type="region of interest" description="Disordered" evidence="1">
    <location>
        <begin position="1"/>
        <end position="66"/>
    </location>
</feature>
<proteinExistence type="predicted"/>
<dbReference type="Proteomes" id="UP000235346">
    <property type="component" value="Unassembled WGS sequence"/>
</dbReference>
<name>A0A2N7TTW9_9GAMM</name>
<feature type="compositionally biased region" description="Low complexity" evidence="1">
    <location>
        <begin position="54"/>
        <end position="66"/>
    </location>
</feature>
<feature type="compositionally biased region" description="Acidic residues" evidence="1">
    <location>
        <begin position="20"/>
        <end position="30"/>
    </location>
</feature>
<dbReference type="EMBL" id="PNRE01000011">
    <property type="protein sequence ID" value="PMR71616.1"/>
    <property type="molecule type" value="Genomic_DNA"/>
</dbReference>
<sequence length="66" mass="7122">MFGFFKRKQQQDRPGKPEEQENELLTEEESPPAADGAHAEEGDAQTAADRDEAVTPPAEPTAAPDA</sequence>
<feature type="non-terminal residue" evidence="2">
    <location>
        <position position="66"/>
    </location>
</feature>
<keyword evidence="3" id="KW-1185">Reference proteome</keyword>
<evidence type="ECO:0000313" key="2">
    <source>
        <dbReference type="EMBL" id="PMR71616.1"/>
    </source>
</evidence>
<evidence type="ECO:0000256" key="1">
    <source>
        <dbReference type="SAM" id="MobiDB-lite"/>
    </source>
</evidence>
<evidence type="ECO:0000313" key="3">
    <source>
        <dbReference type="Proteomes" id="UP000235346"/>
    </source>
</evidence>